<dbReference type="EMBL" id="JQ066768">
    <property type="protein sequence ID" value="AFA44880.1"/>
    <property type="molecule type" value="Genomic_DNA"/>
</dbReference>
<dbReference type="Proteomes" id="UP000007518">
    <property type="component" value="Segment"/>
</dbReference>
<evidence type="ECO:0000256" key="1">
    <source>
        <dbReference type="SAM" id="Phobius"/>
    </source>
</evidence>
<accession>H6WBP3</accession>
<proteinExistence type="predicted"/>
<keyword evidence="3" id="KW-1185">Reference proteome</keyword>
<organism evidence="2 3">
    <name type="scientific">Rhodobacter phage RcapNL</name>
    <dbReference type="NCBI Taxonomy" id="1131316"/>
    <lineage>
        <taxon>Viruses</taxon>
        <taxon>Duplodnaviria</taxon>
        <taxon>Heunggongvirae</taxon>
        <taxon>Uroviricota</taxon>
        <taxon>Caudoviricetes</taxon>
        <taxon>Capnelvirus</taxon>
        <taxon>Capnelvirus RcapNL</taxon>
    </lineage>
</organism>
<reference evidence="2 3" key="1">
    <citation type="submission" date="2011-11" db="EMBL/GenBank/DDBJ databases">
        <authorList>
            <person name="Hynes A.P."/>
            <person name="Lang A.S."/>
        </authorList>
    </citation>
    <scope>NUCLEOTIDE SEQUENCE [LARGE SCALE GENOMIC DNA]</scope>
</reference>
<protein>
    <submittedName>
        <fullName evidence="2">Uncharacterized protein</fullName>
    </submittedName>
</protein>
<evidence type="ECO:0000313" key="3">
    <source>
        <dbReference type="Proteomes" id="UP000007518"/>
    </source>
</evidence>
<dbReference type="KEGG" id="vg:14698245"/>
<keyword evidence="1" id="KW-0472">Membrane</keyword>
<sequence length="54" mass="5706">MSVFGILAIRRVIIADPENGGPDRVMDGLSVLLPAYACCALGSLGTWLICAAWQ</sequence>
<name>H6WBP3_9CAUD</name>
<gene>
    <name evidence="2" type="ORF">RcapNL_00040</name>
</gene>
<evidence type="ECO:0000313" key="2">
    <source>
        <dbReference type="EMBL" id="AFA44880.1"/>
    </source>
</evidence>
<feature type="transmembrane region" description="Helical" evidence="1">
    <location>
        <begin position="31"/>
        <end position="53"/>
    </location>
</feature>
<dbReference type="RefSeq" id="YP_007518422.1">
    <property type="nucleotide sequence ID" value="NC_020489.1"/>
</dbReference>
<keyword evidence="1" id="KW-1133">Transmembrane helix</keyword>
<keyword evidence="1" id="KW-0812">Transmembrane</keyword>
<dbReference type="GeneID" id="14698245"/>